<dbReference type="RefSeq" id="WP_006680478.1">
    <property type="nucleotide sequence ID" value="NZ_JH815208.1"/>
</dbReference>
<organism evidence="1 2">
    <name type="scientific">Schaalia turicensis ACS-279-V-Col4</name>
    <dbReference type="NCBI Taxonomy" id="883077"/>
    <lineage>
        <taxon>Bacteria</taxon>
        <taxon>Bacillati</taxon>
        <taxon>Actinomycetota</taxon>
        <taxon>Actinomycetes</taxon>
        <taxon>Actinomycetales</taxon>
        <taxon>Actinomycetaceae</taxon>
        <taxon>Schaalia</taxon>
    </lineage>
</organism>
<dbReference type="AlphaFoldDB" id="K0Z676"/>
<name>K0Z676_9ACTO</name>
<comment type="caution">
    <text evidence="1">The sequence shown here is derived from an EMBL/GenBank/DDBJ whole genome shotgun (WGS) entry which is preliminary data.</text>
</comment>
<sequence>MDRDLALLKERVDEFITKLDSLVQSDCLEELSEYLEDCWDIEVTFNMQGEFNGFSLAVAIGGPNIYISYHRCQAVATISGSWGTISYQDFLGADVSDALWDAGERLAEQATYAIERRSRNPWSHVA</sequence>
<evidence type="ECO:0000313" key="1">
    <source>
        <dbReference type="EMBL" id="EJZ87644.1"/>
    </source>
</evidence>
<reference evidence="1 2" key="1">
    <citation type="submission" date="2012-07" db="EMBL/GenBank/DDBJ databases">
        <title>The Genome Sequence of Actinomyces turicensis ACS-279-V-COL4.</title>
        <authorList>
            <consortium name="The Broad Institute Genome Sequencing Platform"/>
            <person name="Earl A."/>
            <person name="Ward D."/>
            <person name="Feldgarden M."/>
            <person name="Gevers D."/>
            <person name="Saerens B."/>
            <person name="Vaneechoutte M."/>
            <person name="Walker B."/>
            <person name="Young S.K."/>
            <person name="Zeng Q."/>
            <person name="Gargeya S."/>
            <person name="Fitzgerald M."/>
            <person name="Haas B."/>
            <person name="Abouelleil A."/>
            <person name="Alvarado L."/>
            <person name="Arachchi H.M."/>
            <person name="Berlin A."/>
            <person name="Chapman S.B."/>
            <person name="Goldberg J."/>
            <person name="Griggs A."/>
            <person name="Gujja S."/>
            <person name="Hansen M."/>
            <person name="Howarth C."/>
            <person name="Imamovic A."/>
            <person name="Larimer J."/>
            <person name="McCowen C."/>
            <person name="Montmayeur A."/>
            <person name="Murphy C."/>
            <person name="Neiman D."/>
            <person name="Pearson M."/>
            <person name="Priest M."/>
            <person name="Roberts A."/>
            <person name="Saif S."/>
            <person name="Shea T."/>
            <person name="Sisk P."/>
            <person name="Sykes S."/>
            <person name="Wortman J."/>
            <person name="Nusbaum C."/>
            <person name="Birren B."/>
        </authorList>
    </citation>
    <scope>NUCLEOTIDE SEQUENCE [LARGE SCALE GENOMIC DNA]</scope>
    <source>
        <strain evidence="1 2">ACS-279-V-Col4</strain>
    </source>
</reference>
<proteinExistence type="predicted"/>
<dbReference type="PATRIC" id="fig|883077.3.peg.259"/>
<keyword evidence="2" id="KW-1185">Reference proteome</keyword>
<evidence type="ECO:0000313" key="2">
    <source>
        <dbReference type="Proteomes" id="UP000003994"/>
    </source>
</evidence>
<dbReference type="HOGENOM" id="CLU_1976821_0_0_11"/>
<protein>
    <submittedName>
        <fullName evidence="1">Uncharacterized protein</fullName>
    </submittedName>
</protein>
<dbReference type="Proteomes" id="UP000003994">
    <property type="component" value="Unassembled WGS sequence"/>
</dbReference>
<dbReference type="EMBL" id="AGWQ01000003">
    <property type="protein sequence ID" value="EJZ87644.1"/>
    <property type="molecule type" value="Genomic_DNA"/>
</dbReference>
<gene>
    <name evidence="1" type="ORF">HMPREF9241_00272</name>
</gene>
<accession>K0Z676</accession>